<feature type="transmembrane region" description="Helical" evidence="1">
    <location>
        <begin position="88"/>
        <end position="106"/>
    </location>
</feature>
<feature type="transmembrane region" description="Helical" evidence="1">
    <location>
        <begin position="52"/>
        <end position="76"/>
    </location>
</feature>
<name>A0A9D2PSM6_9FIRM</name>
<feature type="transmembrane region" description="Helical" evidence="1">
    <location>
        <begin position="202"/>
        <end position="219"/>
    </location>
</feature>
<keyword evidence="1" id="KW-0812">Transmembrane</keyword>
<evidence type="ECO:0000313" key="3">
    <source>
        <dbReference type="Proteomes" id="UP000823863"/>
    </source>
</evidence>
<proteinExistence type="predicted"/>
<feature type="transmembrane region" description="Helical" evidence="1">
    <location>
        <begin position="21"/>
        <end position="46"/>
    </location>
</feature>
<sequence length="260" mass="28497">MSNQNQNKNQAAPGLKQSGKIARWCYVLANLIFSYQIMIGLILVMVGYSGSILASIPVLSNALVPPILVIAAILVCVNDKLPIYNRSAGTFLFAVAAVCYVVPLILNSFHIFMVGTVFLNTARYICLAFGYVSMFMDAQKLKTYVIATLALPCVLSAGVIMVDFFAGLRPGGLSLGILIAAGWFAMYSSEHIELFSDGQKKGVIYLIVVAIVLVAVSAANPSQWLSNMREDRAKRDHERRVEDAVDELYKKGSDGLWYLR</sequence>
<feature type="transmembrane region" description="Helical" evidence="1">
    <location>
        <begin position="144"/>
        <end position="166"/>
    </location>
</feature>
<comment type="caution">
    <text evidence="2">The sequence shown here is derived from an EMBL/GenBank/DDBJ whole genome shotgun (WGS) entry which is preliminary data.</text>
</comment>
<reference evidence="2" key="1">
    <citation type="journal article" date="2021" name="PeerJ">
        <title>Extensive microbial diversity within the chicken gut microbiome revealed by metagenomics and culture.</title>
        <authorList>
            <person name="Gilroy R."/>
            <person name="Ravi A."/>
            <person name="Getino M."/>
            <person name="Pursley I."/>
            <person name="Horton D.L."/>
            <person name="Alikhan N.F."/>
            <person name="Baker D."/>
            <person name="Gharbi K."/>
            <person name="Hall N."/>
            <person name="Watson M."/>
            <person name="Adriaenssens E.M."/>
            <person name="Foster-Nyarko E."/>
            <person name="Jarju S."/>
            <person name="Secka A."/>
            <person name="Antonio M."/>
            <person name="Oren A."/>
            <person name="Chaudhuri R.R."/>
            <person name="La Ragione R."/>
            <person name="Hildebrand F."/>
            <person name="Pallen M.J."/>
        </authorList>
    </citation>
    <scope>NUCLEOTIDE SEQUENCE</scope>
    <source>
        <strain evidence="2">CHK198-12963</strain>
    </source>
</reference>
<dbReference type="EMBL" id="DWWB01000013">
    <property type="protein sequence ID" value="HJC65674.1"/>
    <property type="molecule type" value="Genomic_DNA"/>
</dbReference>
<dbReference type="AlphaFoldDB" id="A0A9D2PSM6"/>
<evidence type="ECO:0000256" key="1">
    <source>
        <dbReference type="SAM" id="Phobius"/>
    </source>
</evidence>
<dbReference type="Proteomes" id="UP000823863">
    <property type="component" value="Unassembled WGS sequence"/>
</dbReference>
<keyword evidence="1" id="KW-0472">Membrane</keyword>
<organism evidence="2 3">
    <name type="scientific">Candidatus Enterocloster excrementigallinarum</name>
    <dbReference type="NCBI Taxonomy" id="2838558"/>
    <lineage>
        <taxon>Bacteria</taxon>
        <taxon>Bacillati</taxon>
        <taxon>Bacillota</taxon>
        <taxon>Clostridia</taxon>
        <taxon>Lachnospirales</taxon>
        <taxon>Lachnospiraceae</taxon>
        <taxon>Enterocloster</taxon>
    </lineage>
</organism>
<gene>
    <name evidence="2" type="ORF">H9931_02985</name>
</gene>
<evidence type="ECO:0000313" key="2">
    <source>
        <dbReference type="EMBL" id="HJC65674.1"/>
    </source>
</evidence>
<feature type="transmembrane region" description="Helical" evidence="1">
    <location>
        <begin position="172"/>
        <end position="190"/>
    </location>
</feature>
<reference evidence="2" key="2">
    <citation type="submission" date="2021-04" db="EMBL/GenBank/DDBJ databases">
        <authorList>
            <person name="Gilroy R."/>
        </authorList>
    </citation>
    <scope>NUCLEOTIDE SEQUENCE</scope>
    <source>
        <strain evidence="2">CHK198-12963</strain>
    </source>
</reference>
<protein>
    <submittedName>
        <fullName evidence="2">Uncharacterized protein</fullName>
    </submittedName>
</protein>
<accession>A0A9D2PSM6</accession>
<keyword evidence="1" id="KW-1133">Transmembrane helix</keyword>